<accession>E3BQ08</accession>
<dbReference type="AlphaFoldDB" id="E3BQ08"/>
<feature type="region of interest" description="Disordered" evidence="1">
    <location>
        <begin position="162"/>
        <end position="182"/>
    </location>
</feature>
<dbReference type="PANTHER" id="PTHR42852:SF13">
    <property type="entry name" value="PROTEIN DIPZ"/>
    <property type="match status" value="1"/>
</dbReference>
<sequence>MSQWPKAPELRVSSWLNTDTPLSLNDLKGKVVALHTFQMLCPGCVSHGLPQAAKLAHFFQQDDLVVIGLHTVFEHHEAMQLESLKAFVHEYRLHFPIAVDAPSGGSIPITMNEYGLAGTPGLVLIDKLGQIRFTHHGTIDDMLLSKMVSSLLGEVTANDDNLNFNKDDPRSNSSGSEKCSVS</sequence>
<feature type="compositionally biased region" description="Polar residues" evidence="1">
    <location>
        <begin position="171"/>
        <end position="182"/>
    </location>
</feature>
<evidence type="ECO:0000313" key="4">
    <source>
        <dbReference type="Proteomes" id="UP000002943"/>
    </source>
</evidence>
<dbReference type="STRING" id="796620.VIBC2010_16734"/>
<dbReference type="GO" id="GO:0016209">
    <property type="term" value="F:antioxidant activity"/>
    <property type="evidence" value="ECO:0007669"/>
    <property type="project" value="InterPro"/>
</dbReference>
<dbReference type="GO" id="GO:0016491">
    <property type="term" value="F:oxidoreductase activity"/>
    <property type="evidence" value="ECO:0007669"/>
    <property type="project" value="InterPro"/>
</dbReference>
<dbReference type="SUPFAM" id="SSF52833">
    <property type="entry name" value="Thioredoxin-like"/>
    <property type="match status" value="1"/>
</dbReference>
<dbReference type="EMBL" id="AEIU01000112">
    <property type="protein sequence ID" value="EFP94813.1"/>
    <property type="molecule type" value="Genomic_DNA"/>
</dbReference>
<reference evidence="3 4" key="1">
    <citation type="journal article" date="2012" name="Int. J. Syst. Evol. Microbiol.">
        <title>Vibrio caribbeanicus sp. nov., isolated from the marine sponge Scleritoderma cyanea.</title>
        <authorList>
            <person name="Hoffmann M."/>
            <person name="Monday S.R."/>
            <person name="Allard M.W."/>
            <person name="Strain E.A."/>
            <person name="Whittaker P."/>
            <person name="Naum M."/>
            <person name="McCarthy P.J."/>
            <person name="Lopez J.V."/>
            <person name="Fischer M."/>
            <person name="Brown E.W."/>
        </authorList>
    </citation>
    <scope>NUCLEOTIDE SEQUENCE [LARGE SCALE GENOMIC DNA]</scope>
    <source>
        <strain evidence="3 4">ATCC BAA-2122</strain>
    </source>
</reference>
<dbReference type="Proteomes" id="UP000002943">
    <property type="component" value="Unassembled WGS sequence"/>
</dbReference>
<dbReference type="OrthoDB" id="9811352at2"/>
<dbReference type="InterPro" id="IPR050553">
    <property type="entry name" value="Thioredoxin_ResA/DsbE_sf"/>
</dbReference>
<name>E3BQ08_9VIBR</name>
<protein>
    <recommendedName>
        <fullName evidence="2">Thioredoxin domain-containing protein</fullName>
    </recommendedName>
</protein>
<organism evidence="3 4">
    <name type="scientific">Vibrio caribbeanicus ATCC BAA-2122</name>
    <dbReference type="NCBI Taxonomy" id="796620"/>
    <lineage>
        <taxon>Bacteria</taxon>
        <taxon>Pseudomonadati</taxon>
        <taxon>Pseudomonadota</taxon>
        <taxon>Gammaproteobacteria</taxon>
        <taxon>Vibrionales</taxon>
        <taxon>Vibrionaceae</taxon>
        <taxon>Vibrio</taxon>
    </lineage>
</organism>
<dbReference type="Gene3D" id="3.40.30.10">
    <property type="entry name" value="Glutaredoxin"/>
    <property type="match status" value="1"/>
</dbReference>
<dbReference type="Pfam" id="PF00578">
    <property type="entry name" value="AhpC-TSA"/>
    <property type="match status" value="1"/>
</dbReference>
<proteinExistence type="predicted"/>
<dbReference type="PROSITE" id="PS51352">
    <property type="entry name" value="THIOREDOXIN_2"/>
    <property type="match status" value="1"/>
</dbReference>
<feature type="domain" description="Thioredoxin" evidence="2">
    <location>
        <begin position="1"/>
        <end position="153"/>
    </location>
</feature>
<evidence type="ECO:0000259" key="2">
    <source>
        <dbReference type="PROSITE" id="PS51352"/>
    </source>
</evidence>
<keyword evidence="4" id="KW-1185">Reference proteome</keyword>
<comment type="caution">
    <text evidence="3">The sequence shown here is derived from an EMBL/GenBank/DDBJ whole genome shotgun (WGS) entry which is preliminary data.</text>
</comment>
<dbReference type="InterPro" id="IPR036249">
    <property type="entry name" value="Thioredoxin-like_sf"/>
</dbReference>
<dbReference type="PANTHER" id="PTHR42852">
    <property type="entry name" value="THIOL:DISULFIDE INTERCHANGE PROTEIN DSBE"/>
    <property type="match status" value="1"/>
</dbReference>
<dbReference type="RefSeq" id="WP_009603270.1">
    <property type="nucleotide sequence ID" value="NZ_AEIU01000112.1"/>
</dbReference>
<evidence type="ECO:0000256" key="1">
    <source>
        <dbReference type="SAM" id="MobiDB-lite"/>
    </source>
</evidence>
<dbReference type="InterPro" id="IPR013766">
    <property type="entry name" value="Thioredoxin_domain"/>
</dbReference>
<dbReference type="InterPro" id="IPR000866">
    <property type="entry name" value="AhpC/TSA"/>
</dbReference>
<gene>
    <name evidence="3" type="ORF">VIBC2010_16734</name>
</gene>
<evidence type="ECO:0000313" key="3">
    <source>
        <dbReference type="EMBL" id="EFP94813.1"/>
    </source>
</evidence>
<dbReference type="eggNOG" id="COG0526">
    <property type="taxonomic scope" value="Bacteria"/>
</dbReference>